<evidence type="ECO:0008006" key="4">
    <source>
        <dbReference type="Google" id="ProtNLM"/>
    </source>
</evidence>
<dbReference type="Proteomes" id="UP000503462">
    <property type="component" value="Chromosome 2"/>
</dbReference>
<dbReference type="Gene3D" id="3.40.50.1000">
    <property type="entry name" value="HAD superfamily/HAD-like"/>
    <property type="match status" value="1"/>
</dbReference>
<dbReference type="InterPro" id="IPR006549">
    <property type="entry name" value="HAD-SF_hydro_IIIA"/>
</dbReference>
<dbReference type="SUPFAM" id="SSF56784">
    <property type="entry name" value="HAD-like"/>
    <property type="match status" value="1"/>
</dbReference>
<proteinExistence type="predicted"/>
<dbReference type="InterPro" id="IPR036412">
    <property type="entry name" value="HAD-like_sf"/>
</dbReference>
<gene>
    <name evidence="2" type="ORF">AMS68_003466</name>
</gene>
<dbReference type="Gene3D" id="3.40.50.300">
    <property type="entry name" value="P-loop containing nucleotide triphosphate hydrolases"/>
    <property type="match status" value="1"/>
</dbReference>
<dbReference type="GO" id="GO:0046404">
    <property type="term" value="F:ATP-dependent polydeoxyribonucleotide 5'-hydroxyl-kinase activity"/>
    <property type="evidence" value="ECO:0007669"/>
    <property type="project" value="TreeGrafter"/>
</dbReference>
<sequence>MRVTQPLGITSNILRIAWQNRKMAPSTLKRVASTDRDISPPPPKRKVPASATATNVANFFKPASERSKEPERVTFNIVHDSVLVARYNKEDDALRLIDKAKHRIAAFDFDDTLVTTASGNRFSRDAQDWKWWHASVPDKLKRLHEDGVHVVIMSNQGAVRLRPDPKTVKGDMKSLNNFKGKVTSVLTRLDLPITLHAATGHDLYRKPRAGMWQVLLNGLRLDASEVDHEQSIFVGDAAGRDGDKARGIRKDHSSSDRDLATNIAIPFSTPEEYFLNEAPRPFTRVFEPSDYLHSGKQDILFTKQNDVDIVLFCGSPGSGKSTFYWTYLQPLSYERANQDLLKTRDRCMAVARQCIEAGKAVAVDNTNADVETRGSWIALARKLKVPIRLVHFTSPAKLCEHNDTVRALSGKIMNPEDRKMLPKMAFSGFTSRYQAPSVAEGFTDITRVDFKFAGSEEQENIWRKYWIS</sequence>
<dbReference type="Pfam" id="PF13671">
    <property type="entry name" value="AAA_33"/>
    <property type="match status" value="1"/>
</dbReference>
<dbReference type="PANTHER" id="PTHR12083">
    <property type="entry name" value="BIFUNCTIONAL POLYNUCLEOTIDE PHOSPHATASE/KINASE"/>
    <property type="match status" value="1"/>
</dbReference>
<dbReference type="FunFam" id="3.40.50.300:FF:000737">
    <property type="entry name" value="Bifunctional polynucleotide phosphatase/kinase"/>
    <property type="match status" value="1"/>
</dbReference>
<keyword evidence="3" id="KW-1185">Reference proteome</keyword>
<organism evidence="2 3">
    <name type="scientific">Peltaster fructicola</name>
    <dbReference type="NCBI Taxonomy" id="286661"/>
    <lineage>
        <taxon>Eukaryota</taxon>
        <taxon>Fungi</taxon>
        <taxon>Dikarya</taxon>
        <taxon>Ascomycota</taxon>
        <taxon>Pezizomycotina</taxon>
        <taxon>Dothideomycetes</taxon>
        <taxon>Dothideomycetes incertae sedis</taxon>
        <taxon>Peltaster</taxon>
    </lineage>
</organism>
<dbReference type="PANTHER" id="PTHR12083:SF9">
    <property type="entry name" value="BIFUNCTIONAL POLYNUCLEOTIDE PHOSPHATASE_KINASE"/>
    <property type="match status" value="1"/>
</dbReference>
<dbReference type="NCBIfam" id="TIGR01662">
    <property type="entry name" value="HAD-SF-IIIA"/>
    <property type="match status" value="1"/>
</dbReference>
<dbReference type="NCBIfam" id="TIGR01664">
    <property type="entry name" value="DNA-3'-Pase"/>
    <property type="match status" value="1"/>
</dbReference>
<dbReference type="InterPro" id="IPR027417">
    <property type="entry name" value="P-loop_NTPase"/>
</dbReference>
<reference evidence="2 3" key="1">
    <citation type="journal article" date="2016" name="Sci. Rep.">
        <title>Peltaster fructicola genome reveals evolution from an invasive phytopathogen to an ectophytic parasite.</title>
        <authorList>
            <person name="Xu C."/>
            <person name="Chen H."/>
            <person name="Gleason M.L."/>
            <person name="Xu J.R."/>
            <person name="Liu H."/>
            <person name="Zhang R."/>
            <person name="Sun G."/>
        </authorList>
    </citation>
    <scope>NUCLEOTIDE SEQUENCE [LARGE SCALE GENOMIC DNA]</scope>
    <source>
        <strain evidence="2 3">LNHT1506</strain>
    </source>
</reference>
<evidence type="ECO:0000256" key="1">
    <source>
        <dbReference type="SAM" id="MobiDB-lite"/>
    </source>
</evidence>
<dbReference type="AlphaFoldDB" id="A0A6H0XTK2"/>
<dbReference type="OrthoDB" id="19045at2759"/>
<dbReference type="InterPro" id="IPR023214">
    <property type="entry name" value="HAD_sf"/>
</dbReference>
<name>A0A6H0XTK2_9PEZI</name>
<dbReference type="InterPro" id="IPR006551">
    <property type="entry name" value="Polynucleotide_phosphatase"/>
</dbReference>
<dbReference type="GO" id="GO:0046403">
    <property type="term" value="F:polynucleotide 3'-phosphatase activity"/>
    <property type="evidence" value="ECO:0007669"/>
    <property type="project" value="TreeGrafter"/>
</dbReference>
<evidence type="ECO:0000313" key="2">
    <source>
        <dbReference type="EMBL" id="QIW97948.1"/>
    </source>
</evidence>
<dbReference type="GO" id="GO:0003690">
    <property type="term" value="F:double-stranded DNA binding"/>
    <property type="evidence" value="ECO:0007669"/>
    <property type="project" value="TreeGrafter"/>
</dbReference>
<dbReference type="InterPro" id="IPR013954">
    <property type="entry name" value="PNK3P"/>
</dbReference>
<dbReference type="Pfam" id="PF08645">
    <property type="entry name" value="PNK3P"/>
    <property type="match status" value="1"/>
</dbReference>
<dbReference type="SUPFAM" id="SSF52540">
    <property type="entry name" value="P-loop containing nucleoside triphosphate hydrolases"/>
    <property type="match status" value="1"/>
</dbReference>
<dbReference type="GO" id="GO:0006281">
    <property type="term" value="P:DNA repair"/>
    <property type="evidence" value="ECO:0007669"/>
    <property type="project" value="TreeGrafter"/>
</dbReference>
<protein>
    <recommendedName>
        <fullName evidence="4">Polynucleotide kinase 3'-phosphatase</fullName>
    </recommendedName>
</protein>
<accession>A0A6H0XTK2</accession>
<evidence type="ECO:0000313" key="3">
    <source>
        <dbReference type="Proteomes" id="UP000503462"/>
    </source>
</evidence>
<feature type="region of interest" description="Disordered" evidence="1">
    <location>
        <begin position="28"/>
        <end position="50"/>
    </location>
</feature>
<dbReference type="EMBL" id="CP051140">
    <property type="protein sequence ID" value="QIW97948.1"/>
    <property type="molecule type" value="Genomic_DNA"/>
</dbReference>